<feature type="binding site" evidence="9">
    <location>
        <position position="252"/>
    </location>
    <ligand>
        <name>Mg(2+)</name>
        <dbReference type="ChEBI" id="CHEBI:18420"/>
    </ligand>
</feature>
<reference evidence="10 11" key="1">
    <citation type="journal article" date="2015" name="Nature">
        <title>rRNA introns, odd ribosomes, and small enigmatic genomes across a large radiation of phyla.</title>
        <authorList>
            <person name="Brown C.T."/>
            <person name="Hug L.A."/>
            <person name="Thomas B.C."/>
            <person name="Sharon I."/>
            <person name="Castelle C.J."/>
            <person name="Singh A."/>
            <person name="Wilkins M.J."/>
            <person name="Williams K.H."/>
            <person name="Banfield J.F."/>
        </authorList>
    </citation>
    <scope>NUCLEOTIDE SEQUENCE [LARGE SCALE GENOMIC DNA]</scope>
</reference>
<dbReference type="GO" id="GO:0009252">
    <property type="term" value="P:peptidoglycan biosynthetic process"/>
    <property type="evidence" value="ECO:0007669"/>
    <property type="project" value="UniProtKB-UniRule"/>
</dbReference>
<keyword evidence="5 7" id="KW-1133">Transmembrane helix</keyword>
<comment type="function">
    <text evidence="7">Catalyzes the initial step of the lipid cycle reactions in the biosynthesis of the cell wall peptidoglycan: transfers peptidoglycan precursor phospho-MurNAc-pentapeptide from UDP-MurNAc-pentapeptide onto the lipid carrier undecaprenyl phosphate, yielding undecaprenyl-pyrophosphoryl-MurNAc-pentapeptide, known as lipid I.</text>
</comment>
<keyword evidence="7" id="KW-0131">Cell cycle</keyword>
<dbReference type="Proteomes" id="UP000033930">
    <property type="component" value="Unassembled WGS sequence"/>
</dbReference>
<feature type="transmembrane region" description="Helical" evidence="7">
    <location>
        <begin position="274"/>
        <end position="294"/>
    </location>
</feature>
<feature type="transmembrane region" description="Helical" evidence="7">
    <location>
        <begin position="248"/>
        <end position="268"/>
    </location>
</feature>
<dbReference type="CDD" id="cd06852">
    <property type="entry name" value="GT_MraY"/>
    <property type="match status" value="1"/>
</dbReference>
<evidence type="ECO:0000256" key="2">
    <source>
        <dbReference type="ARBA" id="ARBA00005583"/>
    </source>
</evidence>
<comment type="cofactor">
    <cofactor evidence="7 9">
        <name>Mg(2+)</name>
        <dbReference type="ChEBI" id="CHEBI:18420"/>
    </cofactor>
</comment>
<dbReference type="PANTHER" id="PTHR22926:SF5">
    <property type="entry name" value="PHOSPHO-N-ACETYLMURAMOYL-PENTAPEPTIDE-TRANSFERASE HOMOLOG"/>
    <property type="match status" value="1"/>
</dbReference>
<evidence type="ECO:0000256" key="5">
    <source>
        <dbReference type="ARBA" id="ARBA00022989"/>
    </source>
</evidence>
<keyword evidence="7" id="KW-0573">Peptidoglycan synthesis</keyword>
<keyword evidence="7" id="KW-0133">Cell shape</keyword>
<dbReference type="HAMAP" id="MF_00038">
    <property type="entry name" value="MraY"/>
    <property type="match status" value="1"/>
</dbReference>
<feature type="transmembrane region" description="Helical" evidence="7">
    <location>
        <begin position="135"/>
        <end position="154"/>
    </location>
</feature>
<dbReference type="UniPathway" id="UPA00219"/>
<name>A0A0G0VHV6_9BACT</name>
<evidence type="ECO:0000256" key="7">
    <source>
        <dbReference type="HAMAP-Rule" id="MF_00038"/>
    </source>
</evidence>
<dbReference type="InterPro" id="IPR000715">
    <property type="entry name" value="Glycosyl_transferase_4"/>
</dbReference>
<dbReference type="Pfam" id="PF10555">
    <property type="entry name" value="MraY_sig1"/>
    <property type="match status" value="1"/>
</dbReference>
<dbReference type="Pfam" id="PF00953">
    <property type="entry name" value="Glycos_transf_4"/>
    <property type="match status" value="1"/>
</dbReference>
<keyword evidence="4 7" id="KW-0812">Transmembrane</keyword>
<dbReference type="InterPro" id="IPR003524">
    <property type="entry name" value="PNAcMuramoyl-5peptid_Trfase"/>
</dbReference>
<keyword evidence="7 9" id="KW-0479">Metal-binding</keyword>
<keyword evidence="3 7" id="KW-0808">Transferase</keyword>
<evidence type="ECO:0000256" key="4">
    <source>
        <dbReference type="ARBA" id="ARBA00022692"/>
    </source>
</evidence>
<feature type="transmembrane region" description="Helical" evidence="7">
    <location>
        <begin position="323"/>
        <end position="344"/>
    </location>
</feature>
<dbReference type="GO" id="GO:0008360">
    <property type="term" value="P:regulation of cell shape"/>
    <property type="evidence" value="ECO:0007669"/>
    <property type="project" value="UniProtKB-KW"/>
</dbReference>
<keyword evidence="7" id="KW-0132">Cell division</keyword>
<comment type="similarity">
    <text evidence="2 7">Belongs to the glycosyltransferase 4 family. MraY subfamily.</text>
</comment>
<keyword evidence="7" id="KW-1003">Cell membrane</keyword>
<dbReference type="PATRIC" id="fig|1618983.3.peg.466"/>
<comment type="subcellular location">
    <subcellularLocation>
        <location evidence="7">Cell membrane</location>
        <topology evidence="7">Multi-pass membrane protein</topology>
    </subcellularLocation>
    <subcellularLocation>
        <location evidence="1">Membrane</location>
        <topology evidence="1">Multi-pass membrane protein</topology>
    </subcellularLocation>
</comment>
<accession>A0A0G0VHV6</accession>
<proteinExistence type="inferred from homology"/>
<feature type="transmembrane region" description="Helical" evidence="7">
    <location>
        <begin position="199"/>
        <end position="218"/>
    </location>
</feature>
<sequence>MIDPMVISKILLLTTISFIVAFAWTPLLTSILYKYKLGKSLRSKIQAPIFHKLHAKKAGTPTMGGVLVWGTVFVIAILFLFLSQWEIPVLSSLNFLTRGQTLLPLGALVASGIVGLADDLLNVRGIGKNGGGIHIRHRLLLYSIIAIIGAWWFYAKLDWDLFHVPFVGAFNIGWWYIPIFILVIVGTSFSVNQTDGLDGLAGGSLVSSFGALAVIALFQERYDLAVFCGVIVGALIAFLWFNIYPARFIMGDTGAMSLGVTLAIVAMLTNTALFLPVIGFVFVIEAVSTIIQLISKKVFHKKVFLVAPIHHHFEAKGWPEPKVVMRFWVISWIAAALGIILFLIDASLTGGF</sequence>
<comment type="caution">
    <text evidence="10">The sequence shown here is derived from an EMBL/GenBank/DDBJ whole genome shotgun (WGS) entry which is preliminary data.</text>
</comment>
<dbReference type="PANTHER" id="PTHR22926">
    <property type="entry name" value="PHOSPHO-N-ACETYLMURAMOYL-PENTAPEPTIDE-TRANSFERASE"/>
    <property type="match status" value="1"/>
</dbReference>
<dbReference type="InterPro" id="IPR018480">
    <property type="entry name" value="PNAcMuramoyl-5peptid_Trfase_CS"/>
</dbReference>
<feature type="transmembrane region" description="Helical" evidence="7">
    <location>
        <begin position="102"/>
        <end position="123"/>
    </location>
</feature>
<comment type="catalytic activity">
    <reaction evidence="7">
        <text>UDP-N-acetyl-alpha-D-muramoyl-L-alanyl-gamma-D-glutamyl-meso-2,6-diaminopimeloyl-D-alanyl-D-alanine + di-trans,octa-cis-undecaprenyl phosphate = di-trans,octa-cis-undecaprenyl diphospho-N-acetyl-alpha-D-muramoyl-L-alanyl-D-glutamyl-meso-2,6-diaminopimeloyl-D-alanyl-D-alanine + UMP</text>
        <dbReference type="Rhea" id="RHEA:28386"/>
        <dbReference type="ChEBI" id="CHEBI:57865"/>
        <dbReference type="ChEBI" id="CHEBI:60392"/>
        <dbReference type="ChEBI" id="CHEBI:61386"/>
        <dbReference type="ChEBI" id="CHEBI:61387"/>
        <dbReference type="EC" id="2.7.8.13"/>
    </reaction>
</comment>
<evidence type="ECO:0000256" key="8">
    <source>
        <dbReference type="NCBIfam" id="TIGR00445"/>
    </source>
</evidence>
<feature type="binding site" evidence="9">
    <location>
        <position position="192"/>
    </location>
    <ligand>
        <name>Mg(2+)</name>
        <dbReference type="ChEBI" id="CHEBI:18420"/>
    </ligand>
</feature>
<keyword evidence="7 9" id="KW-0460">Magnesium</keyword>
<dbReference type="GO" id="GO:0071555">
    <property type="term" value="P:cell wall organization"/>
    <property type="evidence" value="ECO:0007669"/>
    <property type="project" value="UniProtKB-KW"/>
</dbReference>
<dbReference type="NCBIfam" id="TIGR00445">
    <property type="entry name" value="mraY"/>
    <property type="match status" value="1"/>
</dbReference>
<dbReference type="GO" id="GO:0008963">
    <property type="term" value="F:phospho-N-acetylmuramoyl-pentapeptide-transferase activity"/>
    <property type="evidence" value="ECO:0007669"/>
    <property type="project" value="UniProtKB-UniRule"/>
</dbReference>
<dbReference type="AlphaFoldDB" id="A0A0G0VHV6"/>
<dbReference type="GO" id="GO:0046872">
    <property type="term" value="F:metal ion binding"/>
    <property type="evidence" value="ECO:0007669"/>
    <property type="project" value="UniProtKB-KW"/>
</dbReference>
<comment type="pathway">
    <text evidence="7">Cell wall biogenesis; peptidoglycan biosynthesis.</text>
</comment>
<evidence type="ECO:0000256" key="1">
    <source>
        <dbReference type="ARBA" id="ARBA00004141"/>
    </source>
</evidence>
<gene>
    <name evidence="7" type="primary">mraY</name>
    <name evidence="10" type="ORF">UU50_C0009G0033</name>
</gene>
<evidence type="ECO:0000256" key="3">
    <source>
        <dbReference type="ARBA" id="ARBA00022679"/>
    </source>
</evidence>
<evidence type="ECO:0000313" key="11">
    <source>
        <dbReference type="Proteomes" id="UP000033930"/>
    </source>
</evidence>
<protein>
    <recommendedName>
        <fullName evidence="7 8">Phospho-N-acetylmuramoyl-pentapeptide-transferase</fullName>
        <ecNumber evidence="7 8">2.7.8.13</ecNumber>
    </recommendedName>
    <alternativeName>
        <fullName evidence="7">UDP-MurNAc-pentapeptide phosphotransferase</fullName>
    </alternativeName>
</protein>
<feature type="transmembrane region" description="Helical" evidence="7">
    <location>
        <begin position="174"/>
        <end position="192"/>
    </location>
</feature>
<organism evidence="10 11">
    <name type="scientific">Candidatus Uhrbacteria bacterium GW2011_GWC1_41_20</name>
    <dbReference type="NCBI Taxonomy" id="1618983"/>
    <lineage>
        <taxon>Bacteria</taxon>
        <taxon>Candidatus Uhriibacteriota</taxon>
    </lineage>
</organism>
<dbReference type="GO" id="GO:0051992">
    <property type="term" value="F:UDP-N-acetylmuramoyl-L-alanyl-D-glutamyl-meso-2,6-diaminopimelyl-D-alanyl-D-alanine:undecaprenyl-phosphate transferase activity"/>
    <property type="evidence" value="ECO:0007669"/>
    <property type="project" value="RHEA"/>
</dbReference>
<dbReference type="EMBL" id="LCAW01000009">
    <property type="protein sequence ID" value="KKR99216.1"/>
    <property type="molecule type" value="Genomic_DNA"/>
</dbReference>
<feature type="transmembrane region" description="Helical" evidence="7">
    <location>
        <begin position="62"/>
        <end position="82"/>
    </location>
</feature>
<evidence type="ECO:0000313" key="10">
    <source>
        <dbReference type="EMBL" id="KKR99216.1"/>
    </source>
</evidence>
<dbReference type="EC" id="2.7.8.13" evidence="7 8"/>
<dbReference type="GO" id="GO:0005886">
    <property type="term" value="C:plasma membrane"/>
    <property type="evidence" value="ECO:0007669"/>
    <property type="project" value="UniProtKB-SubCell"/>
</dbReference>
<evidence type="ECO:0000256" key="9">
    <source>
        <dbReference type="PIRSR" id="PIRSR600715-1"/>
    </source>
</evidence>
<dbReference type="GO" id="GO:0051301">
    <property type="term" value="P:cell division"/>
    <property type="evidence" value="ECO:0007669"/>
    <property type="project" value="UniProtKB-KW"/>
</dbReference>
<evidence type="ECO:0000256" key="6">
    <source>
        <dbReference type="ARBA" id="ARBA00023136"/>
    </source>
</evidence>
<keyword evidence="6 7" id="KW-0472">Membrane</keyword>
<feature type="transmembrane region" description="Helical" evidence="7">
    <location>
        <begin position="6"/>
        <end position="33"/>
    </location>
</feature>
<keyword evidence="7" id="KW-0961">Cell wall biogenesis/degradation</keyword>
<feature type="transmembrane region" description="Helical" evidence="7">
    <location>
        <begin position="224"/>
        <end position="241"/>
    </location>
</feature>